<dbReference type="GO" id="GO:0005768">
    <property type="term" value="C:endosome"/>
    <property type="evidence" value="ECO:0007669"/>
    <property type="project" value="TreeGrafter"/>
</dbReference>
<proteinExistence type="inferred from homology"/>
<dbReference type="Gene3D" id="1.25.40.90">
    <property type="match status" value="1"/>
</dbReference>
<feature type="domain" description="PPIase cyclophilin-type" evidence="10">
    <location>
        <begin position="473"/>
        <end position="629"/>
    </location>
</feature>
<dbReference type="PROSITE" id="PS00170">
    <property type="entry name" value="CSA_PPIASE_1"/>
    <property type="match status" value="1"/>
</dbReference>
<feature type="compositionally biased region" description="Acidic residues" evidence="9">
    <location>
        <begin position="304"/>
        <end position="313"/>
    </location>
</feature>
<feature type="compositionally biased region" description="Low complexity" evidence="9">
    <location>
        <begin position="348"/>
        <end position="376"/>
    </location>
</feature>
<dbReference type="InterPro" id="IPR020892">
    <property type="entry name" value="Cyclophilin-type_PPIase_CS"/>
</dbReference>
<dbReference type="GO" id="GO:0005829">
    <property type="term" value="C:cytosol"/>
    <property type="evidence" value="ECO:0007669"/>
    <property type="project" value="GOC"/>
</dbReference>
<dbReference type="GO" id="GO:0006895">
    <property type="term" value="P:Golgi to endosome transport"/>
    <property type="evidence" value="ECO:0007669"/>
    <property type="project" value="TreeGrafter"/>
</dbReference>
<name>A0A8F2VXG7_CANAR</name>
<feature type="region of interest" description="Disordered" evidence="9">
    <location>
        <begin position="394"/>
        <end position="446"/>
    </location>
</feature>
<dbReference type="EMBL" id="CP076749">
    <property type="protein sequence ID" value="QWW21649.1"/>
    <property type="molecule type" value="Genomic_DNA"/>
</dbReference>
<dbReference type="SMART" id="SM00273">
    <property type="entry name" value="ENTH"/>
    <property type="match status" value="1"/>
</dbReference>
<evidence type="ECO:0000256" key="2">
    <source>
        <dbReference type="ARBA" id="ARBA00004173"/>
    </source>
</evidence>
<dbReference type="CDD" id="cd01926">
    <property type="entry name" value="cyclophilin_ABH_like"/>
    <property type="match status" value="1"/>
</dbReference>
<feature type="compositionally biased region" description="Basic and acidic residues" evidence="9">
    <location>
        <begin position="214"/>
        <end position="224"/>
    </location>
</feature>
<feature type="region of interest" description="Disordered" evidence="9">
    <location>
        <begin position="212"/>
        <end position="326"/>
    </location>
</feature>
<dbReference type="CDD" id="cd16992">
    <property type="entry name" value="ENTH_Ent3"/>
    <property type="match status" value="1"/>
</dbReference>
<dbReference type="GO" id="GO:0003755">
    <property type="term" value="F:peptidyl-prolyl cis-trans isomerase activity"/>
    <property type="evidence" value="ECO:0007669"/>
    <property type="project" value="UniProtKB-KW"/>
</dbReference>
<dbReference type="InterPro" id="IPR002130">
    <property type="entry name" value="Cyclophilin-type_PPIase_dom"/>
</dbReference>
<dbReference type="EC" id="5.2.1.8" evidence="4"/>
<dbReference type="Pfam" id="PF00160">
    <property type="entry name" value="Pro_isomerase"/>
    <property type="match status" value="1"/>
</dbReference>
<feature type="compositionally biased region" description="Polar residues" evidence="9">
    <location>
        <begin position="290"/>
        <end position="299"/>
    </location>
</feature>
<dbReference type="PRINTS" id="PR00153">
    <property type="entry name" value="CSAPPISMRASE"/>
</dbReference>
<dbReference type="GO" id="GO:0005543">
    <property type="term" value="F:phospholipid binding"/>
    <property type="evidence" value="ECO:0007669"/>
    <property type="project" value="TreeGrafter"/>
</dbReference>
<evidence type="ECO:0000313" key="12">
    <source>
        <dbReference type="EMBL" id="QWW21649.1"/>
    </source>
</evidence>
<dbReference type="PROSITE" id="PS50072">
    <property type="entry name" value="CSA_PPIASE_2"/>
    <property type="match status" value="1"/>
</dbReference>
<comment type="subcellular location">
    <subcellularLocation>
        <location evidence="2">Mitochondrion</location>
    </subcellularLocation>
</comment>
<sequence>MDYLKDAAKNFSLYDAKAYVRKAQNGTLLLTAVAMNLSEMEAKVREATNNEPWGASTTLMAQIAAGTYNYREREEILSFIFRRFTEKAANEWRQIYKALQLLDYLIKNGSERIVDDVRANLSLIQMLKSFHYIDSKGRDQGINVRNRSKNLVAFLNDDALIRAERKKARANQKKFGGVSSAAFGGASSITPGFGADDDDFTNRVYGDGGVFGARYDDPADEYRNGHSGNDNYEEYDVDASAGASSSATPGHSKSTTGSSKVNATSSRSSKPAAPAPEPDLLGDLLDDPPQTQGTSSAGATNAAADDDDDDFDDFQAAPSSNNTGGASNLSSNLASLYISQPAAASRLPSQTYTQSQQQPAYTPASTSSFGGSVSTGPAKPAASNDAFSSLFTTAKTKTSQKPSSSVSTPKSVSAQPNSSGLNDFSGSSSTQASKPANANASANNGNSGEIDFMFRSSIRNFSNSARAWGTKVFITPSIGGVKQNPIKFELYDEVVPKTAENFRALCTGEKGFGYAGSIFHRVIPNFMLQGGDFETGKGYGGKSIYGAKFPDENFEKKHTKPGLLSMANAGPNTNGSQFFITTVPCPWLDGAHVVFGEVIEGMDVVKAIEAEGSGSGQTRSAIVIEESGEVKE</sequence>
<keyword evidence="8" id="KW-0413">Isomerase</keyword>
<evidence type="ECO:0000256" key="4">
    <source>
        <dbReference type="ARBA" id="ARBA00013194"/>
    </source>
</evidence>
<evidence type="ECO:0000259" key="11">
    <source>
        <dbReference type="PROSITE" id="PS50942"/>
    </source>
</evidence>
<evidence type="ECO:0000256" key="5">
    <source>
        <dbReference type="ARBA" id="ARBA00022946"/>
    </source>
</evidence>
<evidence type="ECO:0000256" key="1">
    <source>
        <dbReference type="ARBA" id="ARBA00000971"/>
    </source>
</evidence>
<evidence type="ECO:0000256" key="8">
    <source>
        <dbReference type="ARBA" id="ARBA00023235"/>
    </source>
</evidence>
<evidence type="ECO:0000259" key="10">
    <source>
        <dbReference type="PROSITE" id="PS50072"/>
    </source>
</evidence>
<organism evidence="12">
    <name type="scientific">Candidozyma auris</name>
    <name type="common">Yeast</name>
    <name type="synonym">Candida auris</name>
    <dbReference type="NCBI Taxonomy" id="498019"/>
    <lineage>
        <taxon>Eukaryota</taxon>
        <taxon>Fungi</taxon>
        <taxon>Dikarya</taxon>
        <taxon>Ascomycota</taxon>
        <taxon>Saccharomycotina</taxon>
        <taxon>Pichiomycetes</taxon>
        <taxon>Metschnikowiaceae</taxon>
        <taxon>Candidozyma</taxon>
    </lineage>
</organism>
<gene>
    <name evidence="12" type="ORF">CA7LBN_000395</name>
</gene>
<dbReference type="GO" id="GO:0006897">
    <property type="term" value="P:endocytosis"/>
    <property type="evidence" value="ECO:0007669"/>
    <property type="project" value="TreeGrafter"/>
</dbReference>
<feature type="compositionally biased region" description="Polar residues" evidence="9">
    <location>
        <begin position="248"/>
        <end position="262"/>
    </location>
</feature>
<feature type="compositionally biased region" description="Low complexity" evidence="9">
    <location>
        <begin position="394"/>
        <end position="429"/>
    </location>
</feature>
<protein>
    <recommendedName>
        <fullName evidence="4">peptidylprolyl isomerase</fullName>
        <ecNumber evidence="4">5.2.1.8</ecNumber>
    </recommendedName>
</protein>
<dbReference type="InterPro" id="IPR029000">
    <property type="entry name" value="Cyclophilin-like_dom_sf"/>
</dbReference>
<dbReference type="GO" id="GO:0030276">
    <property type="term" value="F:clathrin binding"/>
    <property type="evidence" value="ECO:0007669"/>
    <property type="project" value="TreeGrafter"/>
</dbReference>
<dbReference type="GO" id="GO:0006457">
    <property type="term" value="P:protein folding"/>
    <property type="evidence" value="ECO:0007669"/>
    <property type="project" value="InterPro"/>
</dbReference>
<dbReference type="InterPro" id="IPR013809">
    <property type="entry name" value="ENTH"/>
</dbReference>
<reference evidence="12" key="1">
    <citation type="submission" date="2021-06" db="EMBL/GenBank/DDBJ databases">
        <title>Candida auris outbreak in lebanese hospital.</title>
        <authorList>
            <person name="Finianos M."/>
        </authorList>
    </citation>
    <scope>NUCLEOTIDE SEQUENCE</scope>
    <source>
        <strain evidence="12">CA7LBN</strain>
    </source>
</reference>
<dbReference type="PANTHER" id="PTHR12276">
    <property type="entry name" value="EPSIN/ENT-RELATED"/>
    <property type="match status" value="1"/>
</dbReference>
<dbReference type="SUPFAM" id="SSF50891">
    <property type="entry name" value="Cyclophilin-like"/>
    <property type="match status" value="1"/>
</dbReference>
<evidence type="ECO:0000256" key="6">
    <source>
        <dbReference type="ARBA" id="ARBA00023110"/>
    </source>
</evidence>
<dbReference type="PANTHER" id="PTHR12276:SF45">
    <property type="entry name" value="CLATHRIN INTERACTOR 1"/>
    <property type="match status" value="1"/>
</dbReference>
<accession>A0A8F2VXG7</accession>
<dbReference type="Gene3D" id="2.40.100.10">
    <property type="entry name" value="Cyclophilin-like"/>
    <property type="match status" value="1"/>
</dbReference>
<comment type="similarity">
    <text evidence="3">Belongs to the cyclophilin-type PPIase family.</text>
</comment>
<feature type="compositionally biased region" description="Low complexity" evidence="9">
    <location>
        <begin position="436"/>
        <end position="446"/>
    </location>
</feature>
<dbReference type="GO" id="GO:0005739">
    <property type="term" value="C:mitochondrion"/>
    <property type="evidence" value="ECO:0007669"/>
    <property type="project" value="UniProtKB-SubCell"/>
</dbReference>
<dbReference type="InterPro" id="IPR008942">
    <property type="entry name" value="ENTH_VHS"/>
</dbReference>
<keyword evidence="5" id="KW-0809">Transit peptide</keyword>
<dbReference type="SUPFAM" id="SSF48464">
    <property type="entry name" value="ENTH/VHS domain"/>
    <property type="match status" value="1"/>
</dbReference>
<comment type="catalytic activity">
    <reaction evidence="1">
        <text>[protein]-peptidylproline (omega=180) = [protein]-peptidylproline (omega=0)</text>
        <dbReference type="Rhea" id="RHEA:16237"/>
        <dbReference type="Rhea" id="RHEA-COMP:10747"/>
        <dbReference type="Rhea" id="RHEA-COMP:10748"/>
        <dbReference type="ChEBI" id="CHEBI:83833"/>
        <dbReference type="ChEBI" id="CHEBI:83834"/>
        <dbReference type="EC" id="5.2.1.8"/>
    </reaction>
</comment>
<feature type="compositionally biased region" description="Low complexity" evidence="9">
    <location>
        <begin position="263"/>
        <end position="289"/>
    </location>
</feature>
<evidence type="ECO:0000256" key="7">
    <source>
        <dbReference type="ARBA" id="ARBA00023128"/>
    </source>
</evidence>
<keyword evidence="6" id="KW-0697">Rotamase</keyword>
<keyword evidence="7" id="KW-0496">Mitochondrion</keyword>
<dbReference type="GO" id="GO:0005886">
    <property type="term" value="C:plasma membrane"/>
    <property type="evidence" value="ECO:0007669"/>
    <property type="project" value="TreeGrafter"/>
</dbReference>
<dbReference type="Proteomes" id="UP000825438">
    <property type="component" value="Chromosome I"/>
</dbReference>
<dbReference type="GO" id="GO:0030125">
    <property type="term" value="C:clathrin vesicle coat"/>
    <property type="evidence" value="ECO:0007669"/>
    <property type="project" value="TreeGrafter"/>
</dbReference>
<evidence type="ECO:0000256" key="9">
    <source>
        <dbReference type="SAM" id="MobiDB-lite"/>
    </source>
</evidence>
<dbReference type="PROSITE" id="PS50942">
    <property type="entry name" value="ENTH"/>
    <property type="match status" value="1"/>
</dbReference>
<feature type="domain" description="ENTH" evidence="11">
    <location>
        <begin position="32"/>
        <end position="165"/>
    </location>
</feature>
<evidence type="ECO:0000256" key="3">
    <source>
        <dbReference type="ARBA" id="ARBA00007365"/>
    </source>
</evidence>
<dbReference type="AlphaFoldDB" id="A0A8F2VXG7"/>
<feature type="region of interest" description="Disordered" evidence="9">
    <location>
        <begin position="348"/>
        <end position="382"/>
    </location>
</feature>
<dbReference type="Pfam" id="PF01417">
    <property type="entry name" value="ENTH"/>
    <property type="match status" value="1"/>
</dbReference>
<dbReference type="FunFam" id="2.40.100.10:FF:000032">
    <property type="entry name" value="Peptidyl-prolyl cis-trans isomerase"/>
    <property type="match status" value="1"/>
</dbReference>
<dbReference type="FunFam" id="1.25.40.90:FF:000006">
    <property type="entry name" value="Clathrin interactor 1"/>
    <property type="match status" value="1"/>
</dbReference>